<reference evidence="2" key="1">
    <citation type="journal article" date="2011" name="Plant Physiol.">
        <title>Comprehensive sequence analysis of 24,783 barley full-length cDNAs derived from 12 clone libraries.</title>
        <authorList>
            <person name="Matsumoto T."/>
            <person name="Tanaka T."/>
            <person name="Sakai H."/>
            <person name="Amano N."/>
            <person name="Kanamori H."/>
            <person name="Kurita K."/>
            <person name="Kikuta A."/>
            <person name="Kamiya K."/>
            <person name="Yamamoto M."/>
            <person name="Ikawa H."/>
            <person name="Fujii N."/>
            <person name="Hori K."/>
            <person name="Itoh T."/>
            <person name="Sato K."/>
        </authorList>
    </citation>
    <scope>NUCLEOTIDE SEQUENCE</scope>
    <source>
        <tissue evidence="2">Shoot</tissue>
    </source>
</reference>
<proteinExistence type="evidence at transcript level"/>
<sequence>MRPWRRKTGGTGAGSSRGRRRKTSSRSSCGSDGAVVDGGGGDGLEARVSGGVGDSSEEKGASLTDSSRFNQRTLRQEEKA</sequence>
<accession>F2CRN5</accession>
<organism evidence="2">
    <name type="scientific">Hordeum vulgare subsp. vulgare</name>
    <name type="common">Domesticated barley</name>
    <dbReference type="NCBI Taxonomy" id="112509"/>
    <lineage>
        <taxon>Eukaryota</taxon>
        <taxon>Viridiplantae</taxon>
        <taxon>Streptophyta</taxon>
        <taxon>Embryophyta</taxon>
        <taxon>Tracheophyta</taxon>
        <taxon>Spermatophyta</taxon>
        <taxon>Magnoliopsida</taxon>
        <taxon>Liliopsida</taxon>
        <taxon>Poales</taxon>
        <taxon>Poaceae</taxon>
        <taxon>BOP clade</taxon>
        <taxon>Pooideae</taxon>
        <taxon>Triticodae</taxon>
        <taxon>Triticeae</taxon>
        <taxon>Hordeinae</taxon>
        <taxon>Hordeum</taxon>
    </lineage>
</organism>
<evidence type="ECO:0000313" key="2">
    <source>
        <dbReference type="EMBL" id="BAJ85506.1"/>
    </source>
</evidence>
<feature type="compositionally biased region" description="Polar residues" evidence="1">
    <location>
        <begin position="63"/>
        <end position="73"/>
    </location>
</feature>
<dbReference type="AlphaFoldDB" id="F2CRN5"/>
<name>F2CRN5_HORVV</name>
<evidence type="ECO:0000256" key="1">
    <source>
        <dbReference type="SAM" id="MobiDB-lite"/>
    </source>
</evidence>
<dbReference type="EMBL" id="AK354287">
    <property type="protein sequence ID" value="BAJ85506.1"/>
    <property type="molecule type" value="mRNA"/>
</dbReference>
<protein>
    <submittedName>
        <fullName evidence="2">Predicted protein</fullName>
    </submittedName>
</protein>
<feature type="compositionally biased region" description="Low complexity" evidence="1">
    <location>
        <begin position="25"/>
        <end position="35"/>
    </location>
</feature>
<feature type="region of interest" description="Disordered" evidence="1">
    <location>
        <begin position="1"/>
        <end position="80"/>
    </location>
</feature>